<evidence type="ECO:0000313" key="2">
    <source>
        <dbReference type="Proteomes" id="UP001267290"/>
    </source>
</evidence>
<evidence type="ECO:0000313" key="1">
    <source>
        <dbReference type="EMBL" id="MDR6549116.1"/>
    </source>
</evidence>
<comment type="caution">
    <text evidence="1">The sequence shown here is derived from an EMBL/GenBank/DDBJ whole genome shotgun (WGS) entry which is preliminary data.</text>
</comment>
<dbReference type="Proteomes" id="UP001267290">
    <property type="component" value="Unassembled WGS sequence"/>
</dbReference>
<reference evidence="1 2" key="1">
    <citation type="submission" date="2023-07" db="EMBL/GenBank/DDBJ databases">
        <title>Sorghum-associated microbial communities from plants grown in Nebraska, USA.</title>
        <authorList>
            <person name="Schachtman D."/>
        </authorList>
    </citation>
    <scope>NUCLEOTIDE SEQUENCE [LARGE SCALE GENOMIC DNA]</scope>
    <source>
        <strain evidence="1 2">CC258</strain>
    </source>
</reference>
<keyword evidence="2" id="KW-1185">Reference proteome</keyword>
<dbReference type="Pfam" id="PF18952">
    <property type="entry name" value="DUF5696"/>
    <property type="match status" value="1"/>
</dbReference>
<name>A0ABU1NNQ4_9BACL</name>
<dbReference type="EMBL" id="JAVDSB010000001">
    <property type="protein sequence ID" value="MDR6549116.1"/>
    <property type="molecule type" value="Genomic_DNA"/>
</dbReference>
<dbReference type="InterPro" id="IPR043751">
    <property type="entry name" value="DUF5696"/>
</dbReference>
<dbReference type="Gene3D" id="3.20.20.80">
    <property type="entry name" value="Glycosidases"/>
    <property type="match status" value="1"/>
</dbReference>
<proteinExistence type="predicted"/>
<accession>A0ABU1NNQ4</accession>
<organism evidence="1 2">
    <name type="scientific">Paenibacillus qinlingensis</name>
    <dbReference type="NCBI Taxonomy" id="1837343"/>
    <lineage>
        <taxon>Bacteria</taxon>
        <taxon>Bacillati</taxon>
        <taxon>Bacillota</taxon>
        <taxon>Bacilli</taxon>
        <taxon>Bacillales</taxon>
        <taxon>Paenibacillaceae</taxon>
        <taxon>Paenibacillus</taxon>
    </lineage>
</organism>
<gene>
    <name evidence="1" type="ORF">J2736_000299</name>
</gene>
<dbReference type="RefSeq" id="WP_310222832.1">
    <property type="nucleotide sequence ID" value="NZ_JAVDSB010000001.1"/>
</dbReference>
<protein>
    <submittedName>
        <fullName evidence="1">Uncharacterized protein</fullName>
    </submittedName>
</protein>
<sequence>MVKPIWKNRKIGIAAGAVLVILGVGGYTIASSASLTGTVDFSPRETIRMPITQGAALNTSATDLNGWTVVKQNQRYALKLHVKSGNLAVKDLSTGFEWTAFAKQELLDKEKVGGTLRTNLESPFIMEYFEASAIQRKIKNAKDPNALITYSQTNQGFAADYTFKDIEIGFRMEFDLTDDGVKVSIPVQSISEKNKFKLISIESLPFFGAAGVDSIAGYIFIPDGPGGLIRFPQEQDLVGKGYEQPVYGAELTTGNFPETNMSPVSMPVFGMKQGSNAFLAIIDKGEYTASIKAYRPGIISNMNSVSTKFVYREEYDRRLSLGGKSVRVFQDEMAAQDRVVDYHFLRGDQANYVGMAQTYRTYMLDTNRITNKLAPTPHVPLDLTLIGGDSDWNGNSGYTPATTFKQAQYIEEDLKKSGVEAMHITYEQWQEKGSLSPSRLFSLEGKLGGDKDLQAFVDSSHSNGYKVLFKTDVVEASTEFVNHSPKSFGIRSIEGNVMMDKDWFWFTPNVSYNLTRSIGDKLKGYGIDGIQFSDIGNLLFRDYNPSYNYQREDSAYVYQHMLDYSNRELGTNGISLGNAYALQHAKHIQNLPNDINHFYDINERVPFAPIVLHGNISYSMGAGNIRDNDQEEFLRAVEYGAVPSFMLTYESTRTLQETYSWGVYSSRYASWKDKLLKEYKDFDRLAAVYDQPITNHRQVSDGVFETQYGNGISVIVDYNSLSFRVEKGGSW</sequence>